<keyword evidence="4 7" id="KW-0812">Transmembrane</keyword>
<feature type="transmembrane region" description="Helical" evidence="7">
    <location>
        <begin position="208"/>
        <end position="225"/>
    </location>
</feature>
<gene>
    <name evidence="8" type="ORF">Ae201684_007188</name>
</gene>
<keyword evidence="9" id="KW-1185">Reference proteome</keyword>
<evidence type="ECO:0000256" key="7">
    <source>
        <dbReference type="SAM" id="Phobius"/>
    </source>
</evidence>
<feature type="transmembrane region" description="Helical" evidence="7">
    <location>
        <begin position="405"/>
        <end position="427"/>
    </location>
</feature>
<dbReference type="Gene3D" id="1.20.1250.20">
    <property type="entry name" value="MFS general substrate transporter like domains"/>
    <property type="match status" value="1"/>
</dbReference>
<name>A0A6G0X9W7_9STRA</name>
<feature type="transmembrane region" description="Helical" evidence="7">
    <location>
        <begin position="245"/>
        <end position="262"/>
    </location>
</feature>
<feature type="transmembrane region" description="Helical" evidence="7">
    <location>
        <begin position="341"/>
        <end position="362"/>
    </location>
</feature>
<dbReference type="GO" id="GO:0016020">
    <property type="term" value="C:membrane"/>
    <property type="evidence" value="ECO:0007669"/>
    <property type="project" value="UniProtKB-SubCell"/>
</dbReference>
<reference evidence="8 9" key="1">
    <citation type="submission" date="2019-07" db="EMBL/GenBank/DDBJ databases">
        <title>Genomics analysis of Aphanomyces spp. identifies a new class of oomycete effector associated with host adaptation.</title>
        <authorList>
            <person name="Gaulin E."/>
        </authorList>
    </citation>
    <scope>NUCLEOTIDE SEQUENCE [LARGE SCALE GENOMIC DNA]</scope>
    <source>
        <strain evidence="8 9">ATCC 201684</strain>
    </source>
</reference>
<dbReference type="VEuPathDB" id="FungiDB:AeMF1_007188"/>
<dbReference type="SUPFAM" id="SSF103473">
    <property type="entry name" value="MFS general substrate transporter"/>
    <property type="match status" value="2"/>
</dbReference>
<evidence type="ECO:0000256" key="2">
    <source>
        <dbReference type="ARBA" id="ARBA00007015"/>
    </source>
</evidence>
<keyword evidence="6 7" id="KW-0472">Membrane</keyword>
<dbReference type="InterPro" id="IPR036259">
    <property type="entry name" value="MFS_trans_sf"/>
</dbReference>
<organism evidence="8 9">
    <name type="scientific">Aphanomyces euteiches</name>
    <dbReference type="NCBI Taxonomy" id="100861"/>
    <lineage>
        <taxon>Eukaryota</taxon>
        <taxon>Sar</taxon>
        <taxon>Stramenopiles</taxon>
        <taxon>Oomycota</taxon>
        <taxon>Saprolegniomycetes</taxon>
        <taxon>Saprolegniales</taxon>
        <taxon>Verrucalvaceae</taxon>
        <taxon>Aphanomyces</taxon>
    </lineage>
</organism>
<evidence type="ECO:0000256" key="6">
    <source>
        <dbReference type="ARBA" id="ARBA00023136"/>
    </source>
</evidence>
<dbReference type="PANTHER" id="PTHR31585:SF5">
    <property type="entry name" value="RNA-BINDING S4 DOMAIN-CONTAINING PROTEIN"/>
    <property type="match status" value="1"/>
</dbReference>
<comment type="caution">
    <text evidence="8">The sequence shown here is derived from an EMBL/GenBank/DDBJ whole genome shotgun (WGS) entry which is preliminary data.</text>
</comment>
<evidence type="ECO:0000313" key="8">
    <source>
        <dbReference type="EMBL" id="KAF0736742.1"/>
    </source>
</evidence>
<evidence type="ECO:0000256" key="5">
    <source>
        <dbReference type="ARBA" id="ARBA00022989"/>
    </source>
</evidence>
<keyword evidence="3" id="KW-0813">Transport</keyword>
<dbReference type="PANTHER" id="PTHR31585">
    <property type="entry name" value="FOLATE-BIOPTERIN TRANSPORTER 1, CHLOROPLASTIC"/>
    <property type="match status" value="1"/>
</dbReference>
<dbReference type="Pfam" id="PF03092">
    <property type="entry name" value="BT1"/>
    <property type="match status" value="1"/>
</dbReference>
<protein>
    <recommendedName>
        <fullName evidence="10">Major facilitator superfamily associated domain-containing protein</fullName>
    </recommendedName>
</protein>
<proteinExistence type="inferred from homology"/>
<dbReference type="InterPro" id="IPR039309">
    <property type="entry name" value="BT1"/>
</dbReference>
<sequence>MIQVNTAGLEERISHLSDAFRARQSGAVDSPYEIIKTPDLDDGALVSGTPLPLWSRQGWSLYCQYFSIGEGYEIATYLVIVQAGWYYKLFFGMLTDCVPICGYRRKPWILIGWSIAMICLAVMAFMSFEDPYCSNPAVCLTRKWRLTPAQAKFFNFHAPDSGTKFIVLSAIASFGYIIAGCASDAVVVEYSHREPLVIRGQLQTAIYIARYIGQTVAQLLVGVLLNGPNFKGSFSFNVAPSVMNGLFLAPCIVVVFVTVVVFKEEKQSTGFQSVNGYKTAYRLLINVFYSFDTTAATPIQSLWAKVEPVMNSFSGVVANILFMGILVLVGKMGLNWNWRWTIALSTIAILLIDSFVVFMTIFDGLRNQWFFVGALLADQILSGVRFIVGTYCAVELAEPGTEGAIYGFITALNSFSSPVATVVYKLIDSYFEISNTDILLDDQHTRWQVAYTYFIAYGFKLASLVWLVLLPPQKQELQNLKRTGGRNPWWGATLLVIYLAVLAFSTMFNLFAIFDSTKCLRIAGGLGCH</sequence>
<dbReference type="AlphaFoldDB" id="A0A6G0X9W7"/>
<evidence type="ECO:0000256" key="3">
    <source>
        <dbReference type="ARBA" id="ARBA00022448"/>
    </source>
</evidence>
<evidence type="ECO:0008006" key="10">
    <source>
        <dbReference type="Google" id="ProtNLM"/>
    </source>
</evidence>
<dbReference type="VEuPathDB" id="FungiDB:AeMF1_007187"/>
<feature type="transmembrane region" description="Helical" evidence="7">
    <location>
        <begin position="489"/>
        <end position="514"/>
    </location>
</feature>
<dbReference type="EMBL" id="VJMJ01000088">
    <property type="protein sequence ID" value="KAF0736742.1"/>
    <property type="molecule type" value="Genomic_DNA"/>
</dbReference>
<dbReference type="Proteomes" id="UP000481153">
    <property type="component" value="Unassembled WGS sequence"/>
</dbReference>
<comment type="subcellular location">
    <subcellularLocation>
        <location evidence="1">Membrane</location>
        <topology evidence="1">Multi-pass membrane protein</topology>
    </subcellularLocation>
</comment>
<feature type="transmembrane region" description="Helical" evidence="7">
    <location>
        <begin position="368"/>
        <end position="393"/>
    </location>
</feature>
<feature type="transmembrane region" description="Helical" evidence="7">
    <location>
        <begin position="447"/>
        <end position="469"/>
    </location>
</feature>
<feature type="transmembrane region" description="Helical" evidence="7">
    <location>
        <begin position="165"/>
        <end position="187"/>
    </location>
</feature>
<feature type="transmembrane region" description="Helical" evidence="7">
    <location>
        <begin position="108"/>
        <end position="128"/>
    </location>
</feature>
<accession>A0A6G0X9W7</accession>
<evidence type="ECO:0000256" key="1">
    <source>
        <dbReference type="ARBA" id="ARBA00004141"/>
    </source>
</evidence>
<evidence type="ECO:0000256" key="4">
    <source>
        <dbReference type="ARBA" id="ARBA00022692"/>
    </source>
</evidence>
<comment type="similarity">
    <text evidence="2">Belongs to the major facilitator superfamily. Folate-biopterin transporter (TC 2.A.71) family.</text>
</comment>
<feature type="transmembrane region" description="Helical" evidence="7">
    <location>
        <begin position="309"/>
        <end position="329"/>
    </location>
</feature>
<keyword evidence="5 7" id="KW-1133">Transmembrane helix</keyword>
<evidence type="ECO:0000313" key="9">
    <source>
        <dbReference type="Proteomes" id="UP000481153"/>
    </source>
</evidence>